<dbReference type="PROSITE" id="PS51273">
    <property type="entry name" value="GATASE_TYPE_1"/>
    <property type="match status" value="1"/>
</dbReference>
<dbReference type="GO" id="GO:0016740">
    <property type="term" value="F:transferase activity"/>
    <property type="evidence" value="ECO:0007669"/>
    <property type="project" value="UniProtKB-KW"/>
</dbReference>
<name>A0A1W2DYR2_9RHOB</name>
<keyword evidence="2" id="KW-0315">Glutamine amidotransferase</keyword>
<evidence type="ECO:0000313" key="2">
    <source>
        <dbReference type="EMBL" id="SMD02457.1"/>
    </source>
</evidence>
<proteinExistence type="predicted"/>
<dbReference type="SUPFAM" id="SSF52317">
    <property type="entry name" value="Class I glutamine amidotransferase-like"/>
    <property type="match status" value="1"/>
</dbReference>
<protein>
    <submittedName>
        <fullName evidence="2">GMP synthase-Glutamine amidotransferase</fullName>
    </submittedName>
</protein>
<dbReference type="GO" id="GO:0005829">
    <property type="term" value="C:cytosol"/>
    <property type="evidence" value="ECO:0007669"/>
    <property type="project" value="TreeGrafter"/>
</dbReference>
<dbReference type="CDD" id="cd01741">
    <property type="entry name" value="GATase1_1"/>
    <property type="match status" value="1"/>
</dbReference>
<sequence length="235" mass="25767">MNICILHIGHHDPNTKSNHPPSPKRFQSALAPHLPESSWTVVSAVTDELPPSEAFDAYLITGGKYSVFEESDWQDRLFAFIRELHVKKIPLIGVCYGHQAVAHALGGRVSRSDKGWGVGLMPVDVVRETEWAEKSRGINLHAMHQDQVTKLPANAEVFLASEFCPNSGFTLGTHFLAIQQHPDFTPELNADLINSRADRMGAAAQAGLNSLTGQDDTEVSVKWMAGFLKAATFKA</sequence>
<accession>A0A1W2DYR2</accession>
<keyword evidence="3" id="KW-1185">Reference proteome</keyword>
<dbReference type="Pfam" id="PF00117">
    <property type="entry name" value="GATase"/>
    <property type="match status" value="1"/>
</dbReference>
<dbReference type="InterPro" id="IPR017926">
    <property type="entry name" value="GATASE"/>
</dbReference>
<dbReference type="InterPro" id="IPR044992">
    <property type="entry name" value="ChyE-like"/>
</dbReference>
<feature type="domain" description="Glutamine amidotransferase" evidence="1">
    <location>
        <begin position="52"/>
        <end position="189"/>
    </location>
</feature>
<dbReference type="AlphaFoldDB" id="A0A1W2DYR2"/>
<dbReference type="STRING" id="1387277.SAMN06295998_11964"/>
<keyword evidence="2" id="KW-0808">Transferase</keyword>
<reference evidence="2 3" key="1">
    <citation type="submission" date="2017-04" db="EMBL/GenBank/DDBJ databases">
        <authorList>
            <person name="Afonso C.L."/>
            <person name="Miller P.J."/>
            <person name="Scott M.A."/>
            <person name="Spackman E."/>
            <person name="Goraichik I."/>
            <person name="Dimitrov K.M."/>
            <person name="Suarez D.L."/>
            <person name="Swayne D.E."/>
        </authorList>
    </citation>
    <scope>NUCLEOTIDE SEQUENCE [LARGE SCALE GENOMIC DNA]</scope>
    <source>
        <strain evidence="2 3">CGMCC 1.12644</strain>
    </source>
</reference>
<dbReference type="PANTHER" id="PTHR42695:SF5">
    <property type="entry name" value="GLUTAMINE AMIDOTRANSFERASE YLR126C-RELATED"/>
    <property type="match status" value="1"/>
</dbReference>
<evidence type="ECO:0000259" key="1">
    <source>
        <dbReference type="Pfam" id="PF00117"/>
    </source>
</evidence>
<organism evidence="2 3">
    <name type="scientific">Primorskyibacter flagellatus</name>
    <dbReference type="NCBI Taxonomy" id="1387277"/>
    <lineage>
        <taxon>Bacteria</taxon>
        <taxon>Pseudomonadati</taxon>
        <taxon>Pseudomonadota</taxon>
        <taxon>Alphaproteobacteria</taxon>
        <taxon>Rhodobacterales</taxon>
        <taxon>Roseobacteraceae</taxon>
        <taxon>Primorskyibacter</taxon>
    </lineage>
</organism>
<dbReference type="EMBL" id="FWYD01000019">
    <property type="protein sequence ID" value="SMD02457.1"/>
    <property type="molecule type" value="Genomic_DNA"/>
</dbReference>
<gene>
    <name evidence="2" type="ORF">SAMN06295998_11964</name>
</gene>
<dbReference type="InterPro" id="IPR029062">
    <property type="entry name" value="Class_I_gatase-like"/>
</dbReference>
<dbReference type="Proteomes" id="UP000192330">
    <property type="component" value="Unassembled WGS sequence"/>
</dbReference>
<dbReference type="PANTHER" id="PTHR42695">
    <property type="entry name" value="GLUTAMINE AMIDOTRANSFERASE YLR126C-RELATED"/>
    <property type="match status" value="1"/>
</dbReference>
<dbReference type="Gene3D" id="3.40.50.880">
    <property type="match status" value="1"/>
</dbReference>
<evidence type="ECO:0000313" key="3">
    <source>
        <dbReference type="Proteomes" id="UP000192330"/>
    </source>
</evidence>